<sequence>MRYDIYRRDNLMLVFETGKQPTEMNLTSWKRLHIGVNGDVLANGTKPISQIDREISQNGMTTVPVKHVARQT</sequence>
<accession>A0ABU5E0E4</accession>
<comment type="caution">
    <text evidence="1">The sequence shown here is derived from an EMBL/GenBank/DDBJ whole genome shotgun (WGS) entry which is preliminary data.</text>
</comment>
<protein>
    <submittedName>
        <fullName evidence="1">Uncharacterized protein</fullName>
    </submittedName>
</protein>
<reference evidence="1 2" key="1">
    <citation type="journal article" date="2013" name="Antonie Van Leeuwenhoek">
        <title>Dongia rigui sp. nov., isolated from freshwater of a large wetland in Korea.</title>
        <authorList>
            <person name="Baik K.S."/>
            <person name="Hwang Y.M."/>
            <person name="Choi J.S."/>
            <person name="Kwon J."/>
            <person name="Seong C.N."/>
        </authorList>
    </citation>
    <scope>NUCLEOTIDE SEQUENCE [LARGE SCALE GENOMIC DNA]</scope>
    <source>
        <strain evidence="1 2">04SU4-P</strain>
    </source>
</reference>
<name>A0ABU5E0E4_9PROT</name>
<keyword evidence="2" id="KW-1185">Reference proteome</keyword>
<dbReference type="Proteomes" id="UP001271769">
    <property type="component" value="Unassembled WGS sequence"/>
</dbReference>
<dbReference type="EMBL" id="JAXCLX010000002">
    <property type="protein sequence ID" value="MDY0873059.1"/>
    <property type="molecule type" value="Genomic_DNA"/>
</dbReference>
<gene>
    <name evidence="1" type="ORF">SMD31_14040</name>
</gene>
<evidence type="ECO:0000313" key="2">
    <source>
        <dbReference type="Proteomes" id="UP001271769"/>
    </source>
</evidence>
<dbReference type="RefSeq" id="WP_320501527.1">
    <property type="nucleotide sequence ID" value="NZ_JAXCLX010000002.1"/>
</dbReference>
<organism evidence="1 2">
    <name type="scientific">Dongia rigui</name>
    <dbReference type="NCBI Taxonomy" id="940149"/>
    <lineage>
        <taxon>Bacteria</taxon>
        <taxon>Pseudomonadati</taxon>
        <taxon>Pseudomonadota</taxon>
        <taxon>Alphaproteobacteria</taxon>
        <taxon>Rhodospirillales</taxon>
        <taxon>Dongiaceae</taxon>
        <taxon>Dongia</taxon>
    </lineage>
</organism>
<proteinExistence type="predicted"/>
<evidence type="ECO:0000313" key="1">
    <source>
        <dbReference type="EMBL" id="MDY0873059.1"/>
    </source>
</evidence>